<reference evidence="2 3" key="1">
    <citation type="journal article" date="2023" name="bioRxiv">
        <title>Conserved and derived expression patterns and positive selection on dental genes reveal complex evolutionary context of ever-growing rodent molars.</title>
        <authorList>
            <person name="Calamari Z.T."/>
            <person name="Song A."/>
            <person name="Cohen E."/>
            <person name="Akter M."/>
            <person name="Roy R.D."/>
            <person name="Hallikas O."/>
            <person name="Christensen M.M."/>
            <person name="Li P."/>
            <person name="Marangoni P."/>
            <person name="Jernvall J."/>
            <person name="Klein O.D."/>
        </authorList>
    </citation>
    <scope>NUCLEOTIDE SEQUENCE [LARGE SCALE GENOMIC DNA]</scope>
    <source>
        <strain evidence="2">V071</strain>
    </source>
</reference>
<accession>A0AAW0H903</accession>
<dbReference type="Proteomes" id="UP001488838">
    <property type="component" value="Unassembled WGS sequence"/>
</dbReference>
<proteinExistence type="predicted"/>
<dbReference type="AlphaFoldDB" id="A0AAW0H903"/>
<evidence type="ECO:0000256" key="1">
    <source>
        <dbReference type="SAM" id="MobiDB-lite"/>
    </source>
</evidence>
<comment type="caution">
    <text evidence="2">The sequence shown here is derived from an EMBL/GenBank/DDBJ whole genome shotgun (WGS) entry which is preliminary data.</text>
</comment>
<protein>
    <submittedName>
        <fullName evidence="2">Uncharacterized protein</fullName>
    </submittedName>
</protein>
<feature type="region of interest" description="Disordered" evidence="1">
    <location>
        <begin position="1"/>
        <end position="25"/>
    </location>
</feature>
<evidence type="ECO:0000313" key="3">
    <source>
        <dbReference type="Proteomes" id="UP001488838"/>
    </source>
</evidence>
<organism evidence="2 3">
    <name type="scientific">Myodes glareolus</name>
    <name type="common">Bank vole</name>
    <name type="synonym">Clethrionomys glareolus</name>
    <dbReference type="NCBI Taxonomy" id="447135"/>
    <lineage>
        <taxon>Eukaryota</taxon>
        <taxon>Metazoa</taxon>
        <taxon>Chordata</taxon>
        <taxon>Craniata</taxon>
        <taxon>Vertebrata</taxon>
        <taxon>Euteleostomi</taxon>
        <taxon>Mammalia</taxon>
        <taxon>Eutheria</taxon>
        <taxon>Euarchontoglires</taxon>
        <taxon>Glires</taxon>
        <taxon>Rodentia</taxon>
        <taxon>Myomorpha</taxon>
        <taxon>Muroidea</taxon>
        <taxon>Cricetidae</taxon>
        <taxon>Arvicolinae</taxon>
        <taxon>Myodes</taxon>
    </lineage>
</organism>
<gene>
    <name evidence="2" type="ORF">U0070_009525</name>
</gene>
<keyword evidence="3" id="KW-1185">Reference proteome</keyword>
<evidence type="ECO:0000313" key="2">
    <source>
        <dbReference type="EMBL" id="KAK7799078.1"/>
    </source>
</evidence>
<sequence>MNTSAHRGRECMEEQPAAGVQLGGSRTAKRKGQKQGVSYCFLPAPPCTVHHLPGVNSTESLSGLEHCLERSPRGLTSGNALTDASRCVLYHRWIAAAKMKFDPVVTSD</sequence>
<dbReference type="EMBL" id="JBBHLL010000639">
    <property type="protein sequence ID" value="KAK7799078.1"/>
    <property type="molecule type" value="Genomic_DNA"/>
</dbReference>
<name>A0AAW0H903_MYOGA</name>